<evidence type="ECO:0000313" key="5">
    <source>
        <dbReference type="EMBL" id="GAA5801909.1"/>
    </source>
</evidence>
<protein>
    <recommendedName>
        <fullName evidence="4">Actin interacting protein 3 C-terminal domain-containing protein</fullName>
    </recommendedName>
</protein>
<feature type="domain" description="Actin interacting protein 3 C-terminal" evidence="4">
    <location>
        <begin position="85"/>
        <end position="447"/>
    </location>
</feature>
<dbReference type="Gene3D" id="1.20.58.1540">
    <property type="entry name" value="Actin interacting protein 3, C-terminal domain"/>
    <property type="match status" value="1"/>
</dbReference>
<evidence type="ECO:0000259" key="4">
    <source>
        <dbReference type="SMART" id="SM00806"/>
    </source>
</evidence>
<dbReference type="Pfam" id="PF23153">
    <property type="entry name" value="Aip3p_Bud6_N"/>
    <property type="match status" value="1"/>
</dbReference>
<dbReference type="InterPro" id="IPR005613">
    <property type="entry name" value="AIP3_C"/>
</dbReference>
<comment type="caution">
    <text evidence="5">The sequence shown here is derived from an EMBL/GenBank/DDBJ whole genome shotgun (WGS) entry which is preliminary data.</text>
</comment>
<dbReference type="InterPro" id="IPR051825">
    <property type="entry name" value="SRCIN1"/>
</dbReference>
<dbReference type="InterPro" id="IPR022782">
    <property type="entry name" value="AIP3-like_C"/>
</dbReference>
<dbReference type="SMART" id="SM00806">
    <property type="entry name" value="AIP3"/>
    <property type="match status" value="1"/>
</dbReference>
<evidence type="ECO:0000256" key="3">
    <source>
        <dbReference type="SAM" id="MobiDB-lite"/>
    </source>
</evidence>
<name>A0ABP9Y4K0_9FUNG</name>
<keyword evidence="1 2" id="KW-0175">Coiled coil</keyword>
<dbReference type="Proteomes" id="UP001476247">
    <property type="component" value="Unassembled WGS sequence"/>
</dbReference>
<feature type="compositionally biased region" description="Polar residues" evidence="3">
    <location>
        <begin position="469"/>
        <end position="491"/>
    </location>
</feature>
<reference evidence="5 6" key="1">
    <citation type="submission" date="2024-04" db="EMBL/GenBank/DDBJ databases">
        <title>genome sequences of Mucor flavus KT1a and Helicostylum pulchrum KT1b strains isolation_sourced from the surface of a dry-aged beef.</title>
        <authorList>
            <person name="Toyotome T."/>
            <person name="Hosono M."/>
            <person name="Torimaru M."/>
            <person name="Fukuda K."/>
            <person name="Mikami N."/>
        </authorList>
    </citation>
    <scope>NUCLEOTIDE SEQUENCE [LARGE SCALE GENOMIC DNA]</scope>
    <source>
        <strain evidence="5 6">KT1b</strain>
    </source>
</reference>
<dbReference type="PANTHER" id="PTHR22741:SF10">
    <property type="entry name" value="COILED-COIL DOMAIN-CONTAINING PROTEIN CG32809"/>
    <property type="match status" value="1"/>
</dbReference>
<dbReference type="Pfam" id="PF03915">
    <property type="entry name" value="AIP3"/>
    <property type="match status" value="2"/>
</dbReference>
<organism evidence="5 6">
    <name type="scientific">Helicostylum pulchrum</name>
    <dbReference type="NCBI Taxonomy" id="562976"/>
    <lineage>
        <taxon>Eukaryota</taxon>
        <taxon>Fungi</taxon>
        <taxon>Fungi incertae sedis</taxon>
        <taxon>Mucoromycota</taxon>
        <taxon>Mucoromycotina</taxon>
        <taxon>Mucoromycetes</taxon>
        <taxon>Mucorales</taxon>
        <taxon>Mucorineae</taxon>
        <taxon>Mucoraceae</taxon>
        <taxon>Helicostylum</taxon>
    </lineage>
</organism>
<proteinExistence type="predicted"/>
<evidence type="ECO:0000256" key="2">
    <source>
        <dbReference type="SAM" id="Coils"/>
    </source>
</evidence>
<evidence type="ECO:0000256" key="1">
    <source>
        <dbReference type="ARBA" id="ARBA00023054"/>
    </source>
</evidence>
<dbReference type="InterPro" id="IPR056279">
    <property type="entry name" value="Aip3p_Bud6_N"/>
</dbReference>
<sequence length="491" mass="56721">MKDMLYLPDDLYNCLKETLSKDPSCLDQFLPSIRDIILKLLQGLKEKQILLRERLEDTKEVDMDDPSTKDALNALTMQEDLANSSSVRKTKKDHINMNTLQELFRDKLNCNTQLLIYILDPESNIEYELEQVSDIKPYSVLSVRDDDTVLNPEMQCLFKQTLNQVLHSIQANHPTENVKLQQEINDLRHDLDDIQTIYQQLKNETTKVITELRTKTQHAHTVVTLDPTTRAEMNASRQVTQKAATVITNRLEALQDTIDQIKLDVTQKRCRPSKLQLNHCKEESEIVQAEINDLVHKIKVAKPTWKKTWEVELQQIVKEQQFLKEQEALLVDLKEDHQSLLQVLDQLWKISEIQERKKQAGVALYKVAPAEEGFEGMTSVIKQVSTIQVDHSKRVQALAEAEKMRSKELSQRIDAFEKELTDFVGLNKLKKTGGAEAIDRQRQEKDKDLIKKIFANVPQQHRIADPTDETQTLTPSRNNNTCAPNLYQRLQ</sequence>
<keyword evidence="6" id="KW-1185">Reference proteome</keyword>
<feature type="region of interest" description="Disordered" evidence="3">
    <location>
        <begin position="468"/>
        <end position="491"/>
    </location>
</feature>
<dbReference type="EMBL" id="BAABUJ010000020">
    <property type="protein sequence ID" value="GAA5801909.1"/>
    <property type="molecule type" value="Genomic_DNA"/>
</dbReference>
<accession>A0ABP9Y4K0</accession>
<dbReference type="PANTHER" id="PTHR22741">
    <property type="entry name" value="P140CAP/SNIP-RELATED"/>
    <property type="match status" value="1"/>
</dbReference>
<feature type="coiled-coil region" evidence="2">
    <location>
        <begin position="306"/>
        <end position="343"/>
    </location>
</feature>
<feature type="coiled-coil region" evidence="2">
    <location>
        <begin position="177"/>
        <end position="204"/>
    </location>
</feature>
<gene>
    <name evidence="5" type="ORF">HPULCUR_007367</name>
</gene>
<evidence type="ECO:0000313" key="6">
    <source>
        <dbReference type="Proteomes" id="UP001476247"/>
    </source>
</evidence>